<evidence type="ECO:0000313" key="3">
    <source>
        <dbReference type="Proteomes" id="UP000886841"/>
    </source>
</evidence>
<gene>
    <name evidence="2" type="ORF">IAB98_00200</name>
</gene>
<dbReference type="GO" id="GO:0003677">
    <property type="term" value="F:DNA binding"/>
    <property type="evidence" value="ECO:0007669"/>
    <property type="project" value="InterPro"/>
</dbReference>
<feature type="domain" description="HTH merR-type" evidence="1">
    <location>
        <begin position="1"/>
        <end position="68"/>
    </location>
</feature>
<dbReference type="SUPFAM" id="SSF46955">
    <property type="entry name" value="Putative DNA-binding domain"/>
    <property type="match status" value="1"/>
</dbReference>
<sequence>MTKEQASEHFGVSLTKLQFYEAQGLFDCHKQPDGRINYDDELMDYIGIINVLMEAGAEMDTLRKFMQKLMQSAVTKEEKLRYLRKQRKRLLEDIHSKQKFLDQLDYLIFTEEKP</sequence>
<dbReference type="EMBL" id="DVHU01000004">
    <property type="protein sequence ID" value="HIR91825.1"/>
    <property type="molecule type" value="Genomic_DNA"/>
</dbReference>
<dbReference type="Proteomes" id="UP000886841">
    <property type="component" value="Unassembled WGS sequence"/>
</dbReference>
<dbReference type="AlphaFoldDB" id="A0A9D1JEL5"/>
<evidence type="ECO:0000313" key="2">
    <source>
        <dbReference type="EMBL" id="HIR91825.1"/>
    </source>
</evidence>
<organism evidence="2 3">
    <name type="scientific">Candidatus Egerieimonas intestinavium</name>
    <dbReference type="NCBI Taxonomy" id="2840777"/>
    <lineage>
        <taxon>Bacteria</taxon>
        <taxon>Bacillati</taxon>
        <taxon>Bacillota</taxon>
        <taxon>Clostridia</taxon>
        <taxon>Lachnospirales</taxon>
        <taxon>Lachnospiraceae</taxon>
        <taxon>Lachnospiraceae incertae sedis</taxon>
        <taxon>Candidatus Egerieimonas</taxon>
    </lineage>
</organism>
<protein>
    <submittedName>
        <fullName evidence="2">MerR family transcriptional regulator</fullName>
    </submittedName>
</protein>
<name>A0A9D1JEL5_9FIRM</name>
<dbReference type="InterPro" id="IPR009061">
    <property type="entry name" value="DNA-bd_dom_put_sf"/>
</dbReference>
<dbReference type="Gene3D" id="1.10.1660.10">
    <property type="match status" value="1"/>
</dbReference>
<comment type="caution">
    <text evidence="2">The sequence shown here is derived from an EMBL/GenBank/DDBJ whole genome shotgun (WGS) entry which is preliminary data.</text>
</comment>
<dbReference type="GO" id="GO:0006355">
    <property type="term" value="P:regulation of DNA-templated transcription"/>
    <property type="evidence" value="ECO:0007669"/>
    <property type="project" value="InterPro"/>
</dbReference>
<accession>A0A9D1JEL5</accession>
<dbReference type="InterPro" id="IPR000551">
    <property type="entry name" value="MerR-type_HTH_dom"/>
</dbReference>
<reference evidence="2" key="1">
    <citation type="submission" date="2020-10" db="EMBL/GenBank/DDBJ databases">
        <authorList>
            <person name="Gilroy R."/>
        </authorList>
    </citation>
    <scope>NUCLEOTIDE SEQUENCE</scope>
    <source>
        <strain evidence="2">ChiSxjej1B13-7041</strain>
    </source>
</reference>
<dbReference type="Pfam" id="PF13411">
    <property type="entry name" value="MerR_1"/>
    <property type="match status" value="1"/>
</dbReference>
<reference evidence="2" key="2">
    <citation type="journal article" date="2021" name="PeerJ">
        <title>Extensive microbial diversity within the chicken gut microbiome revealed by metagenomics and culture.</title>
        <authorList>
            <person name="Gilroy R."/>
            <person name="Ravi A."/>
            <person name="Getino M."/>
            <person name="Pursley I."/>
            <person name="Horton D.L."/>
            <person name="Alikhan N.F."/>
            <person name="Baker D."/>
            <person name="Gharbi K."/>
            <person name="Hall N."/>
            <person name="Watson M."/>
            <person name="Adriaenssens E.M."/>
            <person name="Foster-Nyarko E."/>
            <person name="Jarju S."/>
            <person name="Secka A."/>
            <person name="Antonio M."/>
            <person name="Oren A."/>
            <person name="Chaudhuri R.R."/>
            <person name="La Ragione R."/>
            <person name="Hildebrand F."/>
            <person name="Pallen M.J."/>
        </authorList>
    </citation>
    <scope>NUCLEOTIDE SEQUENCE</scope>
    <source>
        <strain evidence="2">ChiSxjej1B13-7041</strain>
    </source>
</reference>
<evidence type="ECO:0000259" key="1">
    <source>
        <dbReference type="Pfam" id="PF13411"/>
    </source>
</evidence>
<proteinExistence type="predicted"/>